<evidence type="ECO:0000313" key="3">
    <source>
        <dbReference type="Proteomes" id="UP001153737"/>
    </source>
</evidence>
<dbReference type="OrthoDB" id="10066957at2759"/>
<evidence type="ECO:0000256" key="1">
    <source>
        <dbReference type="SAM" id="Coils"/>
    </source>
</evidence>
<protein>
    <submittedName>
        <fullName evidence="2">Uncharacterized protein</fullName>
    </submittedName>
</protein>
<evidence type="ECO:0000313" key="2">
    <source>
        <dbReference type="EMBL" id="CAH1173915.1"/>
    </source>
</evidence>
<reference evidence="2" key="2">
    <citation type="submission" date="2022-10" db="EMBL/GenBank/DDBJ databases">
        <authorList>
            <consortium name="ENA_rothamsted_submissions"/>
            <consortium name="culmorum"/>
            <person name="King R."/>
        </authorList>
    </citation>
    <scope>NUCLEOTIDE SEQUENCE</scope>
</reference>
<name>A0A9P0GVN2_PHACE</name>
<sequence>MVLTRDVREEIESAVNQAVSKSIKSDFLIDQIVSKVTEAIIKTIDHKLLKMESTVAELEQNFAILNEKFENKFKTMEDEMKTTVRMKNKMEDRIDQMDQATRVCNLRIFSLKEKTNENTREEVKKILNTKMSLNLADQDISICYRIGKRVENKPRGIFMKLSNLESKQAIYEKKKLLKGTGVVIREDLTGPRVKQLNTAIEKFGIKNVWTLNGKIYINKNNKVYIIKNREDFTNILRQLDVN</sequence>
<dbReference type="AlphaFoldDB" id="A0A9P0GVN2"/>
<organism evidence="2 3">
    <name type="scientific">Phaedon cochleariae</name>
    <name type="common">Mustard beetle</name>
    <dbReference type="NCBI Taxonomy" id="80249"/>
    <lineage>
        <taxon>Eukaryota</taxon>
        <taxon>Metazoa</taxon>
        <taxon>Ecdysozoa</taxon>
        <taxon>Arthropoda</taxon>
        <taxon>Hexapoda</taxon>
        <taxon>Insecta</taxon>
        <taxon>Pterygota</taxon>
        <taxon>Neoptera</taxon>
        <taxon>Endopterygota</taxon>
        <taxon>Coleoptera</taxon>
        <taxon>Polyphaga</taxon>
        <taxon>Cucujiformia</taxon>
        <taxon>Chrysomeloidea</taxon>
        <taxon>Chrysomelidae</taxon>
        <taxon>Chrysomelinae</taxon>
        <taxon>Chrysomelini</taxon>
        <taxon>Phaedon</taxon>
    </lineage>
</organism>
<keyword evidence="3" id="KW-1185">Reference proteome</keyword>
<dbReference type="Proteomes" id="UP001153737">
    <property type="component" value="Chromosome 6"/>
</dbReference>
<dbReference type="Gene3D" id="3.30.70.1820">
    <property type="entry name" value="L1 transposable element, RRM domain"/>
    <property type="match status" value="1"/>
</dbReference>
<keyword evidence="1" id="KW-0175">Coiled coil</keyword>
<feature type="coiled-coil region" evidence="1">
    <location>
        <begin position="41"/>
        <end position="68"/>
    </location>
</feature>
<reference evidence="2" key="1">
    <citation type="submission" date="2022-01" db="EMBL/GenBank/DDBJ databases">
        <authorList>
            <person name="King R."/>
        </authorList>
    </citation>
    <scope>NUCLEOTIDE SEQUENCE</scope>
</reference>
<accession>A0A9P0GVN2</accession>
<proteinExistence type="predicted"/>
<dbReference type="EMBL" id="OU896712">
    <property type="protein sequence ID" value="CAH1173915.1"/>
    <property type="molecule type" value="Genomic_DNA"/>
</dbReference>
<gene>
    <name evidence="2" type="ORF">PHAECO_LOCUS9986</name>
</gene>